<proteinExistence type="predicted"/>
<feature type="compositionally biased region" description="Basic and acidic residues" evidence="1">
    <location>
        <begin position="246"/>
        <end position="255"/>
    </location>
</feature>
<accession>A0AAU7ZAN3</accession>
<name>A0AAU7ZAN3_9BACT</name>
<evidence type="ECO:0000256" key="2">
    <source>
        <dbReference type="SAM" id="Phobius"/>
    </source>
</evidence>
<protein>
    <submittedName>
        <fullName evidence="4">Energy transducer TonB</fullName>
    </submittedName>
</protein>
<feature type="region of interest" description="Disordered" evidence="1">
    <location>
        <begin position="234"/>
        <end position="282"/>
    </location>
</feature>
<dbReference type="AlphaFoldDB" id="A0AAU7ZAN3"/>
<keyword evidence="2" id="KW-0472">Membrane</keyword>
<evidence type="ECO:0000313" key="4">
    <source>
        <dbReference type="EMBL" id="XCB26050.1"/>
    </source>
</evidence>
<dbReference type="PROSITE" id="PS52015">
    <property type="entry name" value="TONB_CTD"/>
    <property type="match status" value="1"/>
</dbReference>
<feature type="compositionally biased region" description="Polar residues" evidence="1">
    <location>
        <begin position="262"/>
        <end position="282"/>
    </location>
</feature>
<reference evidence="4" key="2">
    <citation type="journal article" date="2024" name="Environ. Microbiol.">
        <title>Genome analysis and description of Tunturibacter gen. nov. expands the diversity of Terriglobia in tundra soils.</title>
        <authorList>
            <person name="Messyasz A."/>
            <person name="Mannisto M.K."/>
            <person name="Kerkhof L.J."/>
            <person name="Haggblom M.M."/>
        </authorList>
    </citation>
    <scope>NUCLEOTIDE SEQUENCE</scope>
    <source>
        <strain evidence="4">M8UP23</strain>
    </source>
</reference>
<feature type="compositionally biased region" description="Polar residues" evidence="1">
    <location>
        <begin position="427"/>
        <end position="447"/>
    </location>
</feature>
<organism evidence="4">
    <name type="scientific">Tunturiibacter empetritectus</name>
    <dbReference type="NCBI Taxonomy" id="3069691"/>
    <lineage>
        <taxon>Bacteria</taxon>
        <taxon>Pseudomonadati</taxon>
        <taxon>Acidobacteriota</taxon>
        <taxon>Terriglobia</taxon>
        <taxon>Terriglobales</taxon>
        <taxon>Acidobacteriaceae</taxon>
        <taxon>Tunturiibacter</taxon>
    </lineage>
</organism>
<dbReference type="Pfam" id="PF03544">
    <property type="entry name" value="TonB_C"/>
    <property type="match status" value="1"/>
</dbReference>
<dbReference type="Gene3D" id="3.30.1150.10">
    <property type="match status" value="1"/>
</dbReference>
<feature type="region of interest" description="Disordered" evidence="1">
    <location>
        <begin position="375"/>
        <end position="472"/>
    </location>
</feature>
<dbReference type="InterPro" id="IPR051045">
    <property type="entry name" value="TonB-dependent_transducer"/>
</dbReference>
<dbReference type="GO" id="GO:0055085">
    <property type="term" value="P:transmembrane transport"/>
    <property type="evidence" value="ECO:0007669"/>
    <property type="project" value="InterPro"/>
</dbReference>
<feature type="compositionally biased region" description="Polar residues" evidence="1">
    <location>
        <begin position="404"/>
        <end position="414"/>
    </location>
</feature>
<sequence length="575" mass="62662">MAFFSDSQETISHFGGSINELQDFFRISTVPYGEPDDFFAFARKLRKDIQLRTNLSVLAKSIMERESEISLRIFLTILAIASGGPDIATSEREISSPVNLIIDFLISIGSCSQISAEHPDSPCSTSTTDPAAIDHAGDFEALERVYVHPSLEAQSNTFAPTAIYDEEPSEELIPHSSFDSPLDPRHVASHDVNMLTESLSRLELNSLQVKFYLDSIDQRISRMEPRLENIPSLVLPAAPQPSGERVGSRLRDQSDAKFSATVPPTQQLSDPQTDQYPGESAQQVEATKETDINQATVAKEEIQLKIPQAKENPEVVTKPWMRFIHPLPSGKQYIFQIFLLGAALLLANLVYWRLVRDTTFAKSAPASEALPVAEALSPSSASSPDSPDQTQKPSVTLPTDAPGVNSQPTAQIDPSLNPKLPIITKPFDTNQPTHSNTSASLISTPTKSPDEVATDTASRAGGPPSAPRATTRWSPITISGRRVNVTSGVMAANLLSAPKPVYPKLASLTHTQGNVVMQAIISKRGTVENLRVIKGHHLLRGAATDAVRTWRFRPYIVDGVPVEVATIVSVDFVRH</sequence>
<feature type="domain" description="TonB C-terminal" evidence="3">
    <location>
        <begin position="487"/>
        <end position="575"/>
    </location>
</feature>
<reference evidence="4" key="1">
    <citation type="submission" date="2023-08" db="EMBL/GenBank/DDBJ databases">
        <authorList>
            <person name="Messyasz A."/>
            <person name="Mannisto M.K."/>
            <person name="Kerkhof L.J."/>
            <person name="Haggblom M."/>
        </authorList>
    </citation>
    <scope>NUCLEOTIDE SEQUENCE</scope>
    <source>
        <strain evidence="4">M8UP23</strain>
    </source>
</reference>
<dbReference type="GO" id="GO:0098797">
    <property type="term" value="C:plasma membrane protein complex"/>
    <property type="evidence" value="ECO:0007669"/>
    <property type="project" value="TreeGrafter"/>
</dbReference>
<keyword evidence="2" id="KW-1133">Transmembrane helix</keyword>
<dbReference type="RefSeq" id="WP_353068729.1">
    <property type="nucleotide sequence ID" value="NZ_CP132932.1"/>
</dbReference>
<evidence type="ECO:0000256" key="1">
    <source>
        <dbReference type="SAM" id="MobiDB-lite"/>
    </source>
</evidence>
<dbReference type="SUPFAM" id="SSF74653">
    <property type="entry name" value="TolA/TonB C-terminal domain"/>
    <property type="match status" value="1"/>
</dbReference>
<dbReference type="InterPro" id="IPR037682">
    <property type="entry name" value="TonB_C"/>
</dbReference>
<feature type="compositionally biased region" description="Low complexity" evidence="1">
    <location>
        <begin position="375"/>
        <end position="388"/>
    </location>
</feature>
<gene>
    <name evidence="4" type="ORF">RBB75_16645</name>
</gene>
<dbReference type="PANTHER" id="PTHR33446:SF2">
    <property type="entry name" value="PROTEIN TONB"/>
    <property type="match status" value="1"/>
</dbReference>
<dbReference type="KEGG" id="temp:RBB75_16645"/>
<evidence type="ECO:0000259" key="3">
    <source>
        <dbReference type="PROSITE" id="PS52015"/>
    </source>
</evidence>
<keyword evidence="2" id="KW-0812">Transmembrane</keyword>
<dbReference type="GO" id="GO:0031992">
    <property type="term" value="F:energy transducer activity"/>
    <property type="evidence" value="ECO:0007669"/>
    <property type="project" value="TreeGrafter"/>
</dbReference>
<dbReference type="PANTHER" id="PTHR33446">
    <property type="entry name" value="PROTEIN TONB-RELATED"/>
    <property type="match status" value="1"/>
</dbReference>
<dbReference type="EMBL" id="CP132932">
    <property type="protein sequence ID" value="XCB26050.1"/>
    <property type="molecule type" value="Genomic_DNA"/>
</dbReference>
<feature type="transmembrane region" description="Helical" evidence="2">
    <location>
        <begin position="333"/>
        <end position="352"/>
    </location>
</feature>